<dbReference type="AlphaFoldDB" id="A0A915JHN4"/>
<proteinExistence type="predicted"/>
<protein>
    <submittedName>
        <fullName evidence="2">PAP-associated domain-containing protein</fullName>
    </submittedName>
</protein>
<sequence length="96" mass="11068">MRCPPGVINQCHGLFCVCPLCLPDDSAAMPIIKVETNLDQRCSLEQGTKDEVINLAIQFFRYYGQFMEKQENMSVRASVFTPIRRNWFKVDASMKF</sequence>
<name>A0A915JHN4_ROMCU</name>
<reference evidence="2" key="1">
    <citation type="submission" date="2022-11" db="UniProtKB">
        <authorList>
            <consortium name="WormBaseParasite"/>
        </authorList>
    </citation>
    <scope>IDENTIFICATION</scope>
</reference>
<evidence type="ECO:0000313" key="2">
    <source>
        <dbReference type="WBParaSite" id="nRc.2.0.1.t25612-RA"/>
    </source>
</evidence>
<dbReference type="Proteomes" id="UP000887565">
    <property type="component" value="Unplaced"/>
</dbReference>
<keyword evidence="1" id="KW-1185">Reference proteome</keyword>
<accession>A0A915JHN4</accession>
<dbReference type="WBParaSite" id="nRc.2.0.1.t25612-RA">
    <property type="protein sequence ID" value="nRc.2.0.1.t25612-RA"/>
    <property type="gene ID" value="nRc.2.0.1.g25612"/>
</dbReference>
<evidence type="ECO:0000313" key="1">
    <source>
        <dbReference type="Proteomes" id="UP000887565"/>
    </source>
</evidence>
<organism evidence="1 2">
    <name type="scientific">Romanomermis culicivorax</name>
    <name type="common">Nematode worm</name>
    <dbReference type="NCBI Taxonomy" id="13658"/>
    <lineage>
        <taxon>Eukaryota</taxon>
        <taxon>Metazoa</taxon>
        <taxon>Ecdysozoa</taxon>
        <taxon>Nematoda</taxon>
        <taxon>Enoplea</taxon>
        <taxon>Dorylaimia</taxon>
        <taxon>Mermithida</taxon>
        <taxon>Mermithoidea</taxon>
        <taxon>Mermithidae</taxon>
        <taxon>Romanomermis</taxon>
    </lineage>
</organism>